<evidence type="ECO:0000313" key="1">
    <source>
        <dbReference type="EMBL" id="UVF60429.1"/>
    </source>
</evidence>
<reference evidence="1" key="1">
    <citation type="submission" date="2022-06" db="EMBL/GenBank/DDBJ databases">
        <authorList>
            <person name="Butura J."/>
            <person name="LaBianca K."/>
            <person name="McKnight A."/>
            <person name="Pan K."/>
            <person name="Whelan S."/>
            <person name="Laramee A."/>
            <person name="Rocheleau J.M."/>
            <person name="Chien P."/>
            <person name="Garlena R.A."/>
            <person name="Russell D.A."/>
            <person name="Jacobs-Sera D."/>
            <person name="Hatfull G.F."/>
        </authorList>
    </citation>
    <scope>NUCLEOTIDE SEQUENCE</scope>
</reference>
<dbReference type="Proteomes" id="UP001059969">
    <property type="component" value="Segment"/>
</dbReference>
<proteinExistence type="predicted"/>
<keyword evidence="2" id="KW-1185">Reference proteome</keyword>
<protein>
    <submittedName>
        <fullName evidence="1">Uncharacterized protein</fullName>
    </submittedName>
</protein>
<gene>
    <name evidence="1" type="primary">21</name>
    <name evidence="1" type="ORF">SEA_PINEAPPLEPIZZA_21</name>
</gene>
<name>A0A976YDJ0_9CAUD</name>
<organism evidence="1 2">
    <name type="scientific">Microbacterium phage PineapplePizza</name>
    <dbReference type="NCBI Taxonomy" id="2927268"/>
    <lineage>
        <taxon>Viruses</taxon>
        <taxon>Duplodnaviria</taxon>
        <taxon>Heunggongvirae</taxon>
        <taxon>Uroviricota</taxon>
        <taxon>Caudoviricetes</taxon>
        <taxon>Amherstvirus</taxon>
        <taxon>Amherstvirus pineapplepizza</taxon>
    </lineage>
</organism>
<sequence length="42" mass="4926">MFRIWEFSPYGIAMSVLMQNSDLEIVLSAMELMFGEYIIYEG</sequence>
<evidence type="ECO:0000313" key="2">
    <source>
        <dbReference type="Proteomes" id="UP001059969"/>
    </source>
</evidence>
<dbReference type="RefSeq" id="YP_010755029.1">
    <property type="nucleotide sequence ID" value="NC_073467.1"/>
</dbReference>
<dbReference type="EMBL" id="ON724010">
    <property type="protein sequence ID" value="UVF60429.1"/>
    <property type="molecule type" value="Genomic_DNA"/>
</dbReference>
<accession>A0A976YDJ0</accession>
<dbReference type="KEGG" id="vg:80019636"/>
<dbReference type="GeneID" id="80019636"/>